<evidence type="ECO:0000256" key="2">
    <source>
        <dbReference type="SAM" id="MobiDB-lite"/>
    </source>
</evidence>
<dbReference type="GO" id="GO:0016020">
    <property type="term" value="C:membrane"/>
    <property type="evidence" value="ECO:0007669"/>
    <property type="project" value="UniProtKB-SubCell"/>
</dbReference>
<organism evidence="3 4">
    <name type="scientific">Lasallia pustulata</name>
    <dbReference type="NCBI Taxonomy" id="136370"/>
    <lineage>
        <taxon>Eukaryota</taxon>
        <taxon>Fungi</taxon>
        <taxon>Dikarya</taxon>
        <taxon>Ascomycota</taxon>
        <taxon>Pezizomycotina</taxon>
        <taxon>Lecanoromycetes</taxon>
        <taxon>OSLEUM clade</taxon>
        <taxon>Umbilicariomycetidae</taxon>
        <taxon>Umbilicariales</taxon>
        <taxon>Umbilicariaceae</taxon>
        <taxon>Lasallia</taxon>
    </lineage>
</organism>
<keyword evidence="1" id="KW-0472">Membrane</keyword>
<evidence type="ECO:0000313" key="4">
    <source>
        <dbReference type="Proteomes" id="UP000324767"/>
    </source>
</evidence>
<comment type="similarity">
    <text evidence="1">Belongs to the DP1 family.</text>
</comment>
<keyword evidence="1" id="KW-1133">Transmembrane helix</keyword>
<dbReference type="PANTHER" id="PTHR12300:SF177">
    <property type="entry name" value="PROTEIN YOP1"/>
    <property type="match status" value="1"/>
</dbReference>
<name>A0A5M8PW33_9LECA</name>
<feature type="compositionally biased region" description="Basic and acidic residues" evidence="2">
    <location>
        <begin position="264"/>
        <end position="291"/>
    </location>
</feature>
<comment type="caution">
    <text evidence="3">The sequence shown here is derived from an EMBL/GenBank/DDBJ whole genome shotgun (WGS) entry which is preliminary data.</text>
</comment>
<reference evidence="3 4" key="1">
    <citation type="submission" date="2019-09" db="EMBL/GenBank/DDBJ databases">
        <title>The hologenome of the rock-dwelling lichen Lasallia pustulata.</title>
        <authorList>
            <person name="Greshake Tzovaras B."/>
            <person name="Segers F."/>
            <person name="Bicker A."/>
            <person name="Dal Grande F."/>
            <person name="Otte J."/>
            <person name="Hankeln T."/>
            <person name="Schmitt I."/>
            <person name="Ebersberger I."/>
        </authorList>
    </citation>
    <scope>NUCLEOTIDE SEQUENCE [LARGE SCALE GENOMIC DNA]</scope>
    <source>
        <strain evidence="3">A1-1</strain>
    </source>
</reference>
<dbReference type="InterPro" id="IPR004345">
    <property type="entry name" value="TB2_DP1_HVA22"/>
</dbReference>
<sequence length="325" mass="35896">MFDLLPNLLSSIITILFPIFASYKALRTSDPAQLTPWLMYWVVLSCFSLIESWTWFILAWLPFYAYLRLLLLSYLVLPQTQGARLLYQTHIHPFLSTYEHDIDDFITSAHDRAKAAGLSYIKRFVDFVRESCLGMPPKSRPATPTRKEPGASYAQNLLSRFNLPSAREGLAAPAGDFYGLLSTALAQVASGSASREMQAEEISASGTLIPKGMTSAAEKMSFLETQRERLRVLLSALDKEASNLSVEQQVEKDVDRRLGVERAGEGMARSKSEADFEAIDREEAKKEEGGARDGGSWMPWAWGAKQGEGKKQGDGGRATGVDAGA</sequence>
<keyword evidence="1" id="KW-0812">Transmembrane</keyword>
<feature type="transmembrane region" description="Helical" evidence="1">
    <location>
        <begin position="6"/>
        <end position="26"/>
    </location>
</feature>
<feature type="region of interest" description="Disordered" evidence="2">
    <location>
        <begin position="264"/>
        <end position="325"/>
    </location>
</feature>
<gene>
    <name evidence="3" type="ORF">FRX48_03896</name>
</gene>
<comment type="caution">
    <text evidence="1">Lacks conserved residue(s) required for the propagation of feature annotation.</text>
</comment>
<dbReference type="Pfam" id="PF03134">
    <property type="entry name" value="TB2_DP1_HVA22"/>
    <property type="match status" value="1"/>
</dbReference>
<accession>A0A5M8PW33</accession>
<dbReference type="AlphaFoldDB" id="A0A5M8PW33"/>
<feature type="transmembrane region" description="Helical" evidence="1">
    <location>
        <begin position="38"/>
        <end position="55"/>
    </location>
</feature>
<dbReference type="Proteomes" id="UP000324767">
    <property type="component" value="Unassembled WGS sequence"/>
</dbReference>
<dbReference type="PANTHER" id="PTHR12300">
    <property type="entry name" value="HVA22-LIKE PROTEINS"/>
    <property type="match status" value="1"/>
</dbReference>
<dbReference type="EMBL" id="VXIT01000005">
    <property type="protein sequence ID" value="KAA6412903.1"/>
    <property type="molecule type" value="Genomic_DNA"/>
</dbReference>
<evidence type="ECO:0000256" key="1">
    <source>
        <dbReference type="RuleBase" id="RU362006"/>
    </source>
</evidence>
<protein>
    <recommendedName>
        <fullName evidence="1">Protein YOP1</fullName>
    </recommendedName>
</protein>
<evidence type="ECO:0000313" key="3">
    <source>
        <dbReference type="EMBL" id="KAA6412903.1"/>
    </source>
</evidence>
<dbReference type="OrthoDB" id="434647at2759"/>
<comment type="subcellular location">
    <subcellularLocation>
        <location evidence="1">Membrane</location>
        <topology evidence="1">Multi-pass membrane protein</topology>
    </subcellularLocation>
</comment>
<proteinExistence type="inferred from homology"/>